<accession>A0AAD8LCH1</accession>
<dbReference type="GO" id="GO:0003723">
    <property type="term" value="F:RNA binding"/>
    <property type="evidence" value="ECO:0007669"/>
    <property type="project" value="InterPro"/>
</dbReference>
<name>A0AAD8LCH1_TARER</name>
<organism evidence="3 4">
    <name type="scientific">Tagetes erecta</name>
    <name type="common">African marigold</name>
    <dbReference type="NCBI Taxonomy" id="13708"/>
    <lineage>
        <taxon>Eukaryota</taxon>
        <taxon>Viridiplantae</taxon>
        <taxon>Streptophyta</taxon>
        <taxon>Embryophyta</taxon>
        <taxon>Tracheophyta</taxon>
        <taxon>Spermatophyta</taxon>
        <taxon>Magnoliopsida</taxon>
        <taxon>eudicotyledons</taxon>
        <taxon>Gunneridae</taxon>
        <taxon>Pentapetalae</taxon>
        <taxon>asterids</taxon>
        <taxon>campanulids</taxon>
        <taxon>Asterales</taxon>
        <taxon>Asteraceae</taxon>
        <taxon>Asteroideae</taxon>
        <taxon>Heliantheae alliance</taxon>
        <taxon>Tageteae</taxon>
        <taxon>Tagetes</taxon>
    </lineage>
</organism>
<proteinExistence type="predicted"/>
<dbReference type="NCBIfam" id="TIGR00756">
    <property type="entry name" value="PPR"/>
    <property type="match status" value="6"/>
</dbReference>
<dbReference type="InterPro" id="IPR046848">
    <property type="entry name" value="E_motif"/>
</dbReference>
<dbReference type="EMBL" id="JAUHHV010000001">
    <property type="protein sequence ID" value="KAK1437108.1"/>
    <property type="molecule type" value="Genomic_DNA"/>
</dbReference>
<evidence type="ECO:0000256" key="1">
    <source>
        <dbReference type="ARBA" id="ARBA00022737"/>
    </source>
</evidence>
<dbReference type="Pfam" id="PF13041">
    <property type="entry name" value="PPR_2"/>
    <property type="match status" value="2"/>
</dbReference>
<feature type="repeat" description="PPR" evidence="2">
    <location>
        <begin position="92"/>
        <end position="122"/>
    </location>
</feature>
<comment type="caution">
    <text evidence="3">The sequence shown here is derived from an EMBL/GenBank/DDBJ whole genome shotgun (WGS) entry which is preliminary data.</text>
</comment>
<feature type="repeat" description="PPR" evidence="2">
    <location>
        <begin position="123"/>
        <end position="157"/>
    </location>
</feature>
<evidence type="ECO:0000313" key="4">
    <source>
        <dbReference type="Proteomes" id="UP001229421"/>
    </source>
</evidence>
<dbReference type="InterPro" id="IPR046960">
    <property type="entry name" value="PPR_At4g14850-like_plant"/>
</dbReference>
<dbReference type="Pfam" id="PF01535">
    <property type="entry name" value="PPR"/>
    <property type="match status" value="3"/>
</dbReference>
<evidence type="ECO:0008006" key="5">
    <source>
        <dbReference type="Google" id="ProtNLM"/>
    </source>
</evidence>
<dbReference type="PANTHER" id="PTHR47926:SF544">
    <property type="entry name" value="PENTACOTRIPEPTIDE-REPEAT REGION OF PRORP DOMAIN-CONTAINING PROTEIN"/>
    <property type="match status" value="1"/>
</dbReference>
<evidence type="ECO:0000256" key="2">
    <source>
        <dbReference type="PROSITE-ProRule" id="PRU00708"/>
    </source>
</evidence>
<keyword evidence="1" id="KW-0677">Repeat</keyword>
<dbReference type="Pfam" id="PF20431">
    <property type="entry name" value="E_motif"/>
    <property type="match status" value="1"/>
</dbReference>
<dbReference type="InterPro" id="IPR002885">
    <property type="entry name" value="PPR_rpt"/>
</dbReference>
<dbReference type="GO" id="GO:0009451">
    <property type="term" value="P:RNA modification"/>
    <property type="evidence" value="ECO:0007669"/>
    <property type="project" value="InterPro"/>
</dbReference>
<dbReference type="FunFam" id="1.25.40.10:FF:000344">
    <property type="entry name" value="Pentatricopeptide repeat-containing protein"/>
    <property type="match status" value="1"/>
</dbReference>
<keyword evidence="4" id="KW-1185">Reference proteome</keyword>
<protein>
    <recommendedName>
        <fullName evidence="5">Pentatricopeptide repeat-containing protein</fullName>
    </recommendedName>
</protein>
<feature type="repeat" description="PPR" evidence="2">
    <location>
        <begin position="225"/>
        <end position="259"/>
    </location>
</feature>
<dbReference type="PANTHER" id="PTHR47926">
    <property type="entry name" value="PENTATRICOPEPTIDE REPEAT-CONTAINING PROTEIN"/>
    <property type="match status" value="1"/>
</dbReference>
<dbReference type="Proteomes" id="UP001229421">
    <property type="component" value="Unassembled WGS sequence"/>
</dbReference>
<gene>
    <name evidence="3" type="ORF">QVD17_02893</name>
</gene>
<dbReference type="AlphaFoldDB" id="A0AAD8LCH1"/>
<dbReference type="InterPro" id="IPR011990">
    <property type="entry name" value="TPR-like_helical_dom_sf"/>
</dbReference>
<sequence>MTILFKQLTSTLTAQSASKLIRNIKDLIIQQRHDEALQLYSRNQHHLPKHAFTSILPSLIKASSSSCSLSQTHQSFGHQLHSHSLKLGFDSDLILLNSIISFYCKFPDFESARKVFDEMPERDCVSWSSMINCLARNGHCVKALQMFKEMYECGFAAKPELIASVVSVCGQCGFIKAGKMIHGLSVVDERLVKSVFLSTALVDLYWRSGDDVMAFRVFDGILDKNVVSWTSMIVGYVGICNYSTALVCFRQMQFDGVKPNRVTLVSVLPACVELGSVSLGNSIHGYAFRHGFHSDIRLISSLIHLYSKHTESLPRGQRLFETSTQKDIVVWGSIIAGCSQHNQTAETSILLFNRMQKEGILPNSVTLLAVIGACINIPSISLGSGIHGYAVKLGFDSDLCITNSLINMYSKCGSFKDAHHVFQEASTRDCVSWSAVINACGVHGYGEEALQLFTEMKAKGIEYDSITMLAVLSACNHAGLVEQGHKLFSEFVKDETSLVKLEHYACFIDLLGRAGKIELASEVLRTMPMKPSPKILSSLVSACKIHGRLDVAETLLSWLIESEPGNAANHTLLIMIYAEFGKWFNVEGVQREMKSRGLKKSYGFSSVEN</sequence>
<dbReference type="PROSITE" id="PS51375">
    <property type="entry name" value="PPR"/>
    <property type="match status" value="5"/>
</dbReference>
<reference evidence="3" key="1">
    <citation type="journal article" date="2023" name="bioRxiv">
        <title>Improved chromosome-level genome assembly for marigold (Tagetes erecta).</title>
        <authorList>
            <person name="Jiang F."/>
            <person name="Yuan L."/>
            <person name="Wang S."/>
            <person name="Wang H."/>
            <person name="Xu D."/>
            <person name="Wang A."/>
            <person name="Fan W."/>
        </authorList>
    </citation>
    <scope>NUCLEOTIDE SEQUENCE</scope>
    <source>
        <strain evidence="3">WSJ</strain>
        <tissue evidence="3">Leaf</tissue>
    </source>
</reference>
<dbReference type="FunFam" id="1.25.40.10:FF:000090">
    <property type="entry name" value="Pentatricopeptide repeat-containing protein, chloroplastic"/>
    <property type="match status" value="1"/>
</dbReference>
<feature type="repeat" description="PPR" evidence="2">
    <location>
        <begin position="429"/>
        <end position="463"/>
    </location>
</feature>
<feature type="repeat" description="PPR" evidence="2">
    <location>
        <begin position="327"/>
        <end position="362"/>
    </location>
</feature>
<dbReference type="Gene3D" id="1.25.40.10">
    <property type="entry name" value="Tetratricopeptide repeat domain"/>
    <property type="match status" value="5"/>
</dbReference>
<evidence type="ECO:0000313" key="3">
    <source>
        <dbReference type="EMBL" id="KAK1437108.1"/>
    </source>
</evidence>